<gene>
    <name evidence="5" type="ORF">SAMN02927914_01413</name>
</gene>
<dbReference type="InterPro" id="IPR008258">
    <property type="entry name" value="Transglycosylase_SLT_dom_1"/>
</dbReference>
<protein>
    <submittedName>
        <fullName evidence="5">Transglycosylase SLT domain-containing protein</fullName>
    </submittedName>
</protein>
<feature type="region of interest" description="Disordered" evidence="3">
    <location>
        <begin position="330"/>
        <end position="358"/>
    </location>
</feature>
<accession>A0A1G5WLK8</accession>
<evidence type="ECO:0000313" key="5">
    <source>
        <dbReference type="EMBL" id="SDA58526.1"/>
    </source>
</evidence>
<dbReference type="STRING" id="1165689.SAMN02927914_01413"/>
<comment type="similarity">
    <text evidence="2">Belongs to the virb1 family.</text>
</comment>
<dbReference type="PANTHER" id="PTHR37423">
    <property type="entry name" value="SOLUBLE LYTIC MUREIN TRANSGLYCOSYLASE-RELATED"/>
    <property type="match status" value="1"/>
</dbReference>
<evidence type="ECO:0000256" key="3">
    <source>
        <dbReference type="SAM" id="MobiDB-lite"/>
    </source>
</evidence>
<dbReference type="Proteomes" id="UP000198588">
    <property type="component" value="Unassembled WGS sequence"/>
</dbReference>
<feature type="domain" description="Transglycosylase SLT" evidence="4">
    <location>
        <begin position="133"/>
        <end position="232"/>
    </location>
</feature>
<comment type="similarity">
    <text evidence="1">Belongs to the transglycosylase Slt family.</text>
</comment>
<dbReference type="OrthoDB" id="9801695at2"/>
<evidence type="ECO:0000256" key="2">
    <source>
        <dbReference type="ARBA" id="ARBA00009387"/>
    </source>
</evidence>
<evidence type="ECO:0000256" key="1">
    <source>
        <dbReference type="ARBA" id="ARBA00007734"/>
    </source>
</evidence>
<organism evidence="5 6">
    <name type="scientific">Mesorhizobium qingshengii</name>
    <dbReference type="NCBI Taxonomy" id="1165689"/>
    <lineage>
        <taxon>Bacteria</taxon>
        <taxon>Pseudomonadati</taxon>
        <taxon>Pseudomonadota</taxon>
        <taxon>Alphaproteobacteria</taxon>
        <taxon>Hyphomicrobiales</taxon>
        <taxon>Phyllobacteriaceae</taxon>
        <taxon>Mesorhizobium</taxon>
    </lineage>
</organism>
<dbReference type="PANTHER" id="PTHR37423:SF2">
    <property type="entry name" value="MEMBRANE-BOUND LYTIC MUREIN TRANSGLYCOSYLASE C"/>
    <property type="match status" value="1"/>
</dbReference>
<reference evidence="5 6" key="1">
    <citation type="submission" date="2016-10" db="EMBL/GenBank/DDBJ databases">
        <authorList>
            <person name="de Groot N.N."/>
        </authorList>
    </citation>
    <scope>NUCLEOTIDE SEQUENCE [LARGE SCALE GENOMIC DNA]</scope>
    <source>
        <strain evidence="5 6">CGMCC 1.12097</strain>
    </source>
</reference>
<dbReference type="Gene3D" id="1.10.530.10">
    <property type="match status" value="1"/>
</dbReference>
<evidence type="ECO:0000313" key="6">
    <source>
        <dbReference type="Proteomes" id="UP000198588"/>
    </source>
</evidence>
<dbReference type="AlphaFoldDB" id="A0A1G5WLK8"/>
<dbReference type="SUPFAM" id="SSF53955">
    <property type="entry name" value="Lysozyme-like"/>
    <property type="match status" value="1"/>
</dbReference>
<dbReference type="EMBL" id="FMXM01000004">
    <property type="protein sequence ID" value="SDA58526.1"/>
    <property type="molecule type" value="Genomic_DNA"/>
</dbReference>
<dbReference type="Pfam" id="PF01464">
    <property type="entry name" value="SLT"/>
    <property type="match status" value="1"/>
</dbReference>
<dbReference type="CDD" id="cd00254">
    <property type="entry name" value="LT-like"/>
    <property type="match status" value="1"/>
</dbReference>
<name>A0A1G5WLK8_9HYPH</name>
<sequence length="358" mass="38552">MLRSRFCGLSASNRAPVNPFDPIARQAAAARSEGQGRPDACPSFRTFIVPRFAAGWLGRRSLAPDAGQHYGRLPARRAGGAYSLICRGIAGLSASIILTLPASTVCAEPSPHRERPGHSRLTISSSDPWSAHIREAAERFAIPERLLRAVMHVESVGDVDAVSNKGAMGLMQIMPATWEDLRTRYCLGDNPYQPRDNILAGAAYLREMLDRFGRNGFLAAYNAGPGRYEEHLATGRPLPRETIDYVRKLAPVINGAVPISTRARQRSGTASTLDAAIFAHVVNTLNSSASQGERETDVPVETVFTAIRSPSVRARVGKAVTDLTALVSQSDGWRSEGVSDPNPAIRSPFVQGSSATPQ</sequence>
<proteinExistence type="inferred from homology"/>
<evidence type="ECO:0000259" key="4">
    <source>
        <dbReference type="Pfam" id="PF01464"/>
    </source>
</evidence>
<dbReference type="InterPro" id="IPR023346">
    <property type="entry name" value="Lysozyme-like_dom_sf"/>
</dbReference>